<keyword evidence="2" id="KW-1185">Reference proteome</keyword>
<organism evidence="1 2">
    <name type="scientific">Simiduia agarivorans (strain DSM 21679 / JCM 13881 / BCRC 17597 / SA1)</name>
    <dbReference type="NCBI Taxonomy" id="1117647"/>
    <lineage>
        <taxon>Bacteria</taxon>
        <taxon>Pseudomonadati</taxon>
        <taxon>Pseudomonadota</taxon>
        <taxon>Gammaproteobacteria</taxon>
        <taxon>Cellvibrionales</taxon>
        <taxon>Cellvibrionaceae</taxon>
        <taxon>Simiduia</taxon>
    </lineage>
</organism>
<proteinExistence type="predicted"/>
<gene>
    <name evidence="1" type="ordered locus">M5M_00675</name>
</gene>
<protein>
    <submittedName>
        <fullName evidence="1">Uncharacterized protein</fullName>
    </submittedName>
</protein>
<dbReference type="STRING" id="1117647.M5M_00675"/>
<reference evidence="1 2" key="1">
    <citation type="journal article" date="2013" name="Genome Announc.">
        <title>Complete genome sequence of Simiduia agarivorans SA1(T), a marine bacterium able to degrade a variety of polysaccharides.</title>
        <authorList>
            <person name="Lin S.Y."/>
            <person name="Shieh W.Y."/>
            <person name="Chen J.S."/>
            <person name="Tang S.L."/>
        </authorList>
    </citation>
    <scope>NUCLEOTIDE SEQUENCE [LARGE SCALE GENOMIC DNA]</scope>
    <source>
        <strain evidence="2">DSM 21679 / JCM 13881 / BCRC 17597 / SA1</strain>
    </source>
</reference>
<name>K4KGN9_SIMAS</name>
<accession>K4KGN9</accession>
<dbReference type="RefSeq" id="WP_015045543.1">
    <property type="nucleotide sequence ID" value="NC_018868.3"/>
</dbReference>
<evidence type="ECO:0000313" key="2">
    <source>
        <dbReference type="Proteomes" id="UP000000466"/>
    </source>
</evidence>
<sequence>MLRLSLVFIVSMFCSDVVADFSEVRRQQVAEGFALALTDEQAELDVWLDASQTLVFDSVEMGDYGLPLTLVEPLAKLNIDQPALTVIALYVTMATYHAIYIETELPVYRLKAAAYLELWQEFAAEFVGGRVAGLIEPDVTKRKLGWSESLFIGEDYVADSGSPSDLFQLKKTIREDMKTKAIMSYIKNDRLPLVMRFIYDLPRNHGLSESGVTLLMTSIAENKPEAVKLFAALSNCNQTDYQGDDAYDYIAKLGHEHLRSILESSCKS</sequence>
<dbReference type="HOGENOM" id="CLU_1037843_0_0_6"/>
<dbReference type="KEGG" id="saga:M5M_00675"/>
<dbReference type="EMBL" id="CP003746">
    <property type="protein sequence ID" value="AFU97370.1"/>
    <property type="molecule type" value="Genomic_DNA"/>
</dbReference>
<dbReference type="AlphaFoldDB" id="K4KGN9"/>
<dbReference type="Proteomes" id="UP000000466">
    <property type="component" value="Chromosome"/>
</dbReference>
<evidence type="ECO:0000313" key="1">
    <source>
        <dbReference type="EMBL" id="AFU97370.1"/>
    </source>
</evidence>